<dbReference type="AlphaFoldDB" id="A0A409WNC0"/>
<comment type="caution">
    <text evidence="1">The sequence shown here is derived from an EMBL/GenBank/DDBJ whole genome shotgun (WGS) entry which is preliminary data.</text>
</comment>
<evidence type="ECO:0000313" key="2">
    <source>
        <dbReference type="Proteomes" id="UP000284842"/>
    </source>
</evidence>
<proteinExistence type="predicted"/>
<keyword evidence="2" id="KW-1185">Reference proteome</keyword>
<evidence type="ECO:0000313" key="1">
    <source>
        <dbReference type="EMBL" id="PPQ79996.1"/>
    </source>
</evidence>
<accession>A0A409WNC0</accession>
<protein>
    <submittedName>
        <fullName evidence="1">Uncharacterized protein</fullName>
    </submittedName>
</protein>
<sequence>MSSTGSSVSSSTPLASWFRSTFEALYTPLSDSTSSPDSHLSNLLSQTFSTASEQYLNHERVSLDDLSKNIWEGNALLAGATVDWRELIEVPGTPAAEPNGEKEAGIIAGFFVVTRSSHIRIRVGPAQRLNYNSFSAKVVSPPSSTPQNPQYRISQLFITSLDEAAPIHLEGFAPHPQKAKSAETRQ</sequence>
<organism evidence="1 2">
    <name type="scientific">Panaeolus cyanescens</name>
    <dbReference type="NCBI Taxonomy" id="181874"/>
    <lineage>
        <taxon>Eukaryota</taxon>
        <taxon>Fungi</taxon>
        <taxon>Dikarya</taxon>
        <taxon>Basidiomycota</taxon>
        <taxon>Agaricomycotina</taxon>
        <taxon>Agaricomycetes</taxon>
        <taxon>Agaricomycetidae</taxon>
        <taxon>Agaricales</taxon>
        <taxon>Agaricineae</taxon>
        <taxon>Galeropsidaceae</taxon>
        <taxon>Panaeolus</taxon>
    </lineage>
</organism>
<dbReference type="InParanoid" id="A0A409WNC0"/>
<dbReference type="EMBL" id="NHTK01005389">
    <property type="protein sequence ID" value="PPQ79996.1"/>
    <property type="molecule type" value="Genomic_DNA"/>
</dbReference>
<dbReference type="OrthoDB" id="3197409at2759"/>
<gene>
    <name evidence="1" type="ORF">CVT24_003851</name>
</gene>
<reference evidence="1 2" key="1">
    <citation type="journal article" date="2018" name="Evol. Lett.">
        <title>Horizontal gene cluster transfer increased hallucinogenic mushroom diversity.</title>
        <authorList>
            <person name="Reynolds H.T."/>
            <person name="Vijayakumar V."/>
            <person name="Gluck-Thaler E."/>
            <person name="Korotkin H.B."/>
            <person name="Matheny P.B."/>
            <person name="Slot J.C."/>
        </authorList>
    </citation>
    <scope>NUCLEOTIDE SEQUENCE [LARGE SCALE GENOMIC DNA]</scope>
    <source>
        <strain evidence="1 2">2629</strain>
    </source>
</reference>
<dbReference type="Proteomes" id="UP000284842">
    <property type="component" value="Unassembled WGS sequence"/>
</dbReference>
<name>A0A409WNC0_9AGAR</name>